<name>A0A4Y2V7Q4_ARAVE</name>
<sequence>MSSPGMFLLDMHETNERLHVLRKLPIPTLHQRHFEKSAPNCCLQHVFGETVVRRTLLCLPGKRCGICENLVSIASELPLCLKRRTLKVFTEIGKSCDDKIGTQMTPFPHLNWKMRVQVSSRLVSSEAALQNILKACRGVFGVWGQEQLEYFSRFLDNAWDVSSDIMKEVLDDTKDDPGINILNYISVNLGELLVTILKKHEGDGLKDWSENIAWKSFLMGDDFCEC</sequence>
<comment type="caution">
    <text evidence="1">The sequence shown here is derived from an EMBL/GenBank/DDBJ whole genome shotgun (WGS) entry which is preliminary data.</text>
</comment>
<evidence type="ECO:0000313" key="2">
    <source>
        <dbReference type="Proteomes" id="UP000499080"/>
    </source>
</evidence>
<gene>
    <name evidence="1" type="ORF">AVEN_237941_1</name>
</gene>
<protein>
    <submittedName>
        <fullName evidence="1">Uncharacterized protein</fullName>
    </submittedName>
</protein>
<proteinExistence type="predicted"/>
<evidence type="ECO:0000313" key="1">
    <source>
        <dbReference type="EMBL" id="GBO21325.1"/>
    </source>
</evidence>
<organism evidence="1 2">
    <name type="scientific">Araneus ventricosus</name>
    <name type="common">Orbweaver spider</name>
    <name type="synonym">Epeira ventricosa</name>
    <dbReference type="NCBI Taxonomy" id="182803"/>
    <lineage>
        <taxon>Eukaryota</taxon>
        <taxon>Metazoa</taxon>
        <taxon>Ecdysozoa</taxon>
        <taxon>Arthropoda</taxon>
        <taxon>Chelicerata</taxon>
        <taxon>Arachnida</taxon>
        <taxon>Araneae</taxon>
        <taxon>Araneomorphae</taxon>
        <taxon>Entelegynae</taxon>
        <taxon>Araneoidea</taxon>
        <taxon>Araneidae</taxon>
        <taxon>Araneus</taxon>
    </lineage>
</organism>
<dbReference type="AlphaFoldDB" id="A0A4Y2V7Q4"/>
<dbReference type="EMBL" id="BGPR01044535">
    <property type="protein sequence ID" value="GBO21325.1"/>
    <property type="molecule type" value="Genomic_DNA"/>
</dbReference>
<reference evidence="1 2" key="1">
    <citation type="journal article" date="2019" name="Sci. Rep.">
        <title>Orb-weaving spider Araneus ventricosus genome elucidates the spidroin gene catalogue.</title>
        <authorList>
            <person name="Kono N."/>
            <person name="Nakamura H."/>
            <person name="Ohtoshi R."/>
            <person name="Moran D.A.P."/>
            <person name="Shinohara A."/>
            <person name="Yoshida Y."/>
            <person name="Fujiwara M."/>
            <person name="Mori M."/>
            <person name="Tomita M."/>
            <person name="Arakawa K."/>
        </authorList>
    </citation>
    <scope>NUCLEOTIDE SEQUENCE [LARGE SCALE GENOMIC DNA]</scope>
</reference>
<dbReference type="Proteomes" id="UP000499080">
    <property type="component" value="Unassembled WGS sequence"/>
</dbReference>
<keyword evidence="2" id="KW-1185">Reference proteome</keyword>
<accession>A0A4Y2V7Q4</accession>